<comment type="caution">
    <text evidence="3">The sequence shown here is derived from an EMBL/GenBank/DDBJ whole genome shotgun (WGS) entry which is preliminary data.</text>
</comment>
<dbReference type="EMBL" id="CAJQZP010000171">
    <property type="protein sequence ID" value="CAG4942424.1"/>
    <property type="molecule type" value="Genomic_DNA"/>
</dbReference>
<keyword evidence="1" id="KW-0175">Coiled coil</keyword>
<evidence type="ECO:0000313" key="3">
    <source>
        <dbReference type="EMBL" id="CAG4942424.1"/>
    </source>
</evidence>
<feature type="region of interest" description="Disordered" evidence="2">
    <location>
        <begin position="251"/>
        <end position="280"/>
    </location>
</feature>
<proteinExistence type="predicted"/>
<evidence type="ECO:0000256" key="2">
    <source>
        <dbReference type="SAM" id="MobiDB-lite"/>
    </source>
</evidence>
<organism evidence="3 4">
    <name type="scientific">Parnassius apollo</name>
    <name type="common">Apollo butterfly</name>
    <name type="synonym">Papilio apollo</name>
    <dbReference type="NCBI Taxonomy" id="110799"/>
    <lineage>
        <taxon>Eukaryota</taxon>
        <taxon>Metazoa</taxon>
        <taxon>Ecdysozoa</taxon>
        <taxon>Arthropoda</taxon>
        <taxon>Hexapoda</taxon>
        <taxon>Insecta</taxon>
        <taxon>Pterygota</taxon>
        <taxon>Neoptera</taxon>
        <taxon>Endopterygota</taxon>
        <taxon>Lepidoptera</taxon>
        <taxon>Glossata</taxon>
        <taxon>Ditrysia</taxon>
        <taxon>Papilionoidea</taxon>
        <taxon>Papilionidae</taxon>
        <taxon>Parnassiinae</taxon>
        <taxon>Parnassini</taxon>
        <taxon>Parnassius</taxon>
        <taxon>Parnassius</taxon>
    </lineage>
</organism>
<accession>A0A8S3W5I9</accession>
<evidence type="ECO:0000256" key="1">
    <source>
        <dbReference type="SAM" id="Coils"/>
    </source>
</evidence>
<keyword evidence="4" id="KW-1185">Reference proteome</keyword>
<dbReference type="OrthoDB" id="9974612at2759"/>
<reference evidence="3" key="1">
    <citation type="submission" date="2021-04" db="EMBL/GenBank/DDBJ databases">
        <authorList>
            <person name="Tunstrom K."/>
        </authorList>
    </citation>
    <scope>NUCLEOTIDE SEQUENCE</scope>
</reference>
<protein>
    <submittedName>
        <fullName evidence="3">(apollo) hypothetical protein</fullName>
    </submittedName>
</protein>
<sequence>MTKPNLKNTDNDRKMTLQVTCSKCKRKVDPKNTMLCSLCRNNFEFDCVGYSERLYRLKDAAAKSKWKCKDCSQKSKGTSTPYSSLSHVTTKKYKIAKKSYESPSTSSAIFMPTETEPSEMAPASVLVHLDDSQTMQTSIAQLNASPINQIDDSQALTLSHDSNEPDDSHVLTTSHDLSELVVSFRKPLSKSLDQTITDSIAIQEMKDTMNRLRTEYNILQNEFDNITLENNNLRQKIIKLTKENKTLTALCQSSHNVGQTSQSSEKRNKRSKRQSVLSSSLTSHSHIGFVSPAYKKTAHSNTTPMALQLKIKDLEKQLKYTENQVLMFPEEGWARSASSSYWTLQPCWWRRSRCKVVEVAGTKRHSTHARMIISGANAVYIVGTFKHLGTDADFKLYLTTNVTQADFNMGYTMTGTLERGNRSTNTFQVTHFAVLRRCDHESHHLKSS</sequence>
<dbReference type="AlphaFoldDB" id="A0A8S3W5I9"/>
<evidence type="ECO:0000313" key="4">
    <source>
        <dbReference type="Proteomes" id="UP000691718"/>
    </source>
</evidence>
<feature type="compositionally biased region" description="Polar residues" evidence="2">
    <location>
        <begin position="251"/>
        <end position="263"/>
    </location>
</feature>
<name>A0A8S3W5I9_PARAO</name>
<dbReference type="Proteomes" id="UP000691718">
    <property type="component" value="Unassembled WGS sequence"/>
</dbReference>
<gene>
    <name evidence="3" type="ORF">PAPOLLO_LOCUS2429</name>
</gene>
<feature type="coiled-coil region" evidence="1">
    <location>
        <begin position="202"/>
        <end position="250"/>
    </location>
</feature>